<dbReference type="PANTHER" id="PTHR21137:SF44">
    <property type="entry name" value="ODORANT RECEPTOR 13A-RELATED"/>
    <property type="match status" value="1"/>
</dbReference>
<keyword evidence="11" id="KW-1185">Reference proteome</keyword>
<gene>
    <name evidence="10" type="ORF">LSINAPIS_LOCUS12828</name>
</gene>
<feature type="non-terminal residue" evidence="10">
    <location>
        <position position="260"/>
    </location>
</feature>
<evidence type="ECO:0000313" key="10">
    <source>
        <dbReference type="EMBL" id="VVD02661.1"/>
    </source>
</evidence>
<evidence type="ECO:0000256" key="2">
    <source>
        <dbReference type="ARBA" id="ARBA00022606"/>
    </source>
</evidence>
<sequence>MVGYTIMFTLVLFTILQLTLTILLTDTTDWLDIVNVVPNLGVCVMTVIKYTKLHTHKELYDDIFYHFHEQMWDIVSPYSKRHKRIVATYGRVSHIINRFLLYYSIPLIVVVDSFPYLVMIYEEKFLDEKEYLYPFDGWYPFDKVKFYAAAYIWESCMTAVVVSVYMFSNMIHASIITFICMELRILGECLEDLISPQDVSNIRRGVDAVNLEVFGRLKSIIVMHEFLAKKSAALDSVLGVAMLLNYSLGAIFICLTAFTA</sequence>
<feature type="transmembrane region" description="Helical" evidence="9">
    <location>
        <begin position="146"/>
        <end position="167"/>
    </location>
</feature>
<dbReference type="EMBL" id="FZQP02006221">
    <property type="protein sequence ID" value="VVD02661.1"/>
    <property type="molecule type" value="Genomic_DNA"/>
</dbReference>
<evidence type="ECO:0000256" key="3">
    <source>
        <dbReference type="ARBA" id="ARBA00022692"/>
    </source>
</evidence>
<accession>A0A5E4QWB8</accession>
<dbReference type="GO" id="GO:0004984">
    <property type="term" value="F:olfactory receptor activity"/>
    <property type="evidence" value="ECO:0007669"/>
    <property type="project" value="InterPro"/>
</dbReference>
<comment type="subcellular location">
    <subcellularLocation>
        <location evidence="1">Membrane</location>
        <topology evidence="1">Multi-pass membrane protein</topology>
    </subcellularLocation>
</comment>
<dbReference type="GO" id="GO:0005886">
    <property type="term" value="C:plasma membrane"/>
    <property type="evidence" value="ECO:0007669"/>
    <property type="project" value="TreeGrafter"/>
</dbReference>
<keyword evidence="8" id="KW-0807">Transducer</keyword>
<name>A0A5E4QWB8_9NEOP</name>
<dbReference type="PANTHER" id="PTHR21137">
    <property type="entry name" value="ODORANT RECEPTOR"/>
    <property type="match status" value="1"/>
</dbReference>
<evidence type="ECO:0000256" key="7">
    <source>
        <dbReference type="ARBA" id="ARBA00023170"/>
    </source>
</evidence>
<evidence type="ECO:0000256" key="4">
    <source>
        <dbReference type="ARBA" id="ARBA00022725"/>
    </source>
</evidence>
<evidence type="ECO:0000256" key="5">
    <source>
        <dbReference type="ARBA" id="ARBA00022989"/>
    </source>
</evidence>
<dbReference type="InterPro" id="IPR004117">
    <property type="entry name" value="7tm6_olfct_rcpt"/>
</dbReference>
<dbReference type="Proteomes" id="UP000324832">
    <property type="component" value="Unassembled WGS sequence"/>
</dbReference>
<evidence type="ECO:0008006" key="12">
    <source>
        <dbReference type="Google" id="ProtNLM"/>
    </source>
</evidence>
<keyword evidence="4" id="KW-0552">Olfaction</keyword>
<keyword evidence="6 9" id="KW-0472">Membrane</keyword>
<evidence type="ECO:0000256" key="6">
    <source>
        <dbReference type="ARBA" id="ARBA00023136"/>
    </source>
</evidence>
<reference evidence="10 11" key="1">
    <citation type="submission" date="2017-07" db="EMBL/GenBank/DDBJ databases">
        <authorList>
            <person name="Talla V."/>
            <person name="Backstrom N."/>
        </authorList>
    </citation>
    <scope>NUCLEOTIDE SEQUENCE [LARGE SCALE GENOMIC DNA]</scope>
</reference>
<proteinExistence type="predicted"/>
<dbReference type="GO" id="GO:0007165">
    <property type="term" value="P:signal transduction"/>
    <property type="evidence" value="ECO:0007669"/>
    <property type="project" value="UniProtKB-KW"/>
</dbReference>
<protein>
    <recommendedName>
        <fullName evidence="12">Odorant receptor</fullName>
    </recommendedName>
</protein>
<evidence type="ECO:0000256" key="9">
    <source>
        <dbReference type="SAM" id="Phobius"/>
    </source>
</evidence>
<dbReference type="Pfam" id="PF02949">
    <property type="entry name" value="7tm_6"/>
    <property type="match status" value="1"/>
</dbReference>
<dbReference type="GO" id="GO:0005549">
    <property type="term" value="F:odorant binding"/>
    <property type="evidence" value="ECO:0007669"/>
    <property type="project" value="InterPro"/>
</dbReference>
<evidence type="ECO:0000256" key="1">
    <source>
        <dbReference type="ARBA" id="ARBA00004141"/>
    </source>
</evidence>
<keyword evidence="7" id="KW-0675">Receptor</keyword>
<keyword evidence="2" id="KW-0716">Sensory transduction</keyword>
<feature type="transmembrane region" description="Helical" evidence="9">
    <location>
        <begin position="100"/>
        <end position="121"/>
    </location>
</feature>
<feature type="transmembrane region" description="Helical" evidence="9">
    <location>
        <begin position="237"/>
        <end position="258"/>
    </location>
</feature>
<feature type="transmembrane region" description="Helical" evidence="9">
    <location>
        <begin position="7"/>
        <end position="24"/>
    </location>
</feature>
<organism evidence="10 11">
    <name type="scientific">Leptidea sinapis</name>
    <dbReference type="NCBI Taxonomy" id="189913"/>
    <lineage>
        <taxon>Eukaryota</taxon>
        <taxon>Metazoa</taxon>
        <taxon>Ecdysozoa</taxon>
        <taxon>Arthropoda</taxon>
        <taxon>Hexapoda</taxon>
        <taxon>Insecta</taxon>
        <taxon>Pterygota</taxon>
        <taxon>Neoptera</taxon>
        <taxon>Endopterygota</taxon>
        <taxon>Lepidoptera</taxon>
        <taxon>Glossata</taxon>
        <taxon>Ditrysia</taxon>
        <taxon>Papilionoidea</taxon>
        <taxon>Pieridae</taxon>
        <taxon>Dismorphiinae</taxon>
        <taxon>Leptidea</taxon>
    </lineage>
</organism>
<evidence type="ECO:0000256" key="8">
    <source>
        <dbReference type="ARBA" id="ARBA00023224"/>
    </source>
</evidence>
<dbReference type="AlphaFoldDB" id="A0A5E4QWB8"/>
<evidence type="ECO:0000313" key="11">
    <source>
        <dbReference type="Proteomes" id="UP000324832"/>
    </source>
</evidence>
<keyword evidence="3 9" id="KW-0812">Transmembrane</keyword>
<keyword evidence="5 9" id="KW-1133">Transmembrane helix</keyword>